<sequence length="269" mass="29943">MVKHARQAVAKDAAPAVANEADSTTAVLRTKKSTTRSPSTARADDSIPPAIDADMGDMIDPYDSTMSTRNLQTIMPIRSPHDAQRDLVTPILEAVLTRVENFESVAQHEVRETLGHILLLKENLDSREAELGPNDVANRVMLGVCQVQVKNLRLGLENITKMGTPTTELQGMLYILNNHKPAPAVVGGPYQACRCCADLLADAILIGDRFFTIDEIAKLRKFREFIHARFQRIFQILTSKDWEHSLPYVSAMLRKLSYTFSNSAKLPLF</sequence>
<protein>
    <submittedName>
        <fullName evidence="2">Uncharacterized protein</fullName>
    </submittedName>
</protein>
<evidence type="ECO:0000256" key="1">
    <source>
        <dbReference type="SAM" id="MobiDB-lite"/>
    </source>
</evidence>
<feature type="region of interest" description="Disordered" evidence="1">
    <location>
        <begin position="1"/>
        <end position="52"/>
    </location>
</feature>
<keyword evidence="3" id="KW-1185">Reference proteome</keyword>
<name>A0AAE0KDU3_9PEZI</name>
<reference evidence="2" key="1">
    <citation type="journal article" date="2023" name="Mol. Phylogenet. Evol.">
        <title>Genome-scale phylogeny and comparative genomics of the fungal order Sordariales.</title>
        <authorList>
            <person name="Hensen N."/>
            <person name="Bonometti L."/>
            <person name="Westerberg I."/>
            <person name="Brannstrom I.O."/>
            <person name="Guillou S."/>
            <person name="Cros-Aarteil S."/>
            <person name="Calhoun S."/>
            <person name="Haridas S."/>
            <person name="Kuo A."/>
            <person name="Mondo S."/>
            <person name="Pangilinan J."/>
            <person name="Riley R."/>
            <person name="LaButti K."/>
            <person name="Andreopoulos B."/>
            <person name="Lipzen A."/>
            <person name="Chen C."/>
            <person name="Yan M."/>
            <person name="Daum C."/>
            <person name="Ng V."/>
            <person name="Clum A."/>
            <person name="Steindorff A."/>
            <person name="Ohm R.A."/>
            <person name="Martin F."/>
            <person name="Silar P."/>
            <person name="Natvig D.O."/>
            <person name="Lalanne C."/>
            <person name="Gautier V."/>
            <person name="Ament-Velasquez S.L."/>
            <person name="Kruys A."/>
            <person name="Hutchinson M.I."/>
            <person name="Powell A.J."/>
            <person name="Barry K."/>
            <person name="Miller A.N."/>
            <person name="Grigoriev I.V."/>
            <person name="Debuchy R."/>
            <person name="Gladieux P."/>
            <person name="Hiltunen Thoren M."/>
            <person name="Johannesson H."/>
        </authorList>
    </citation>
    <scope>NUCLEOTIDE SEQUENCE</scope>
    <source>
        <strain evidence="2">CBS 232.78</strain>
    </source>
</reference>
<accession>A0AAE0KDU3</accession>
<evidence type="ECO:0000313" key="3">
    <source>
        <dbReference type="Proteomes" id="UP001285441"/>
    </source>
</evidence>
<organism evidence="2 3">
    <name type="scientific">Podospora didyma</name>
    <dbReference type="NCBI Taxonomy" id="330526"/>
    <lineage>
        <taxon>Eukaryota</taxon>
        <taxon>Fungi</taxon>
        <taxon>Dikarya</taxon>
        <taxon>Ascomycota</taxon>
        <taxon>Pezizomycotina</taxon>
        <taxon>Sordariomycetes</taxon>
        <taxon>Sordariomycetidae</taxon>
        <taxon>Sordariales</taxon>
        <taxon>Podosporaceae</taxon>
        <taxon>Podospora</taxon>
    </lineage>
</organism>
<reference evidence="2" key="2">
    <citation type="submission" date="2023-06" db="EMBL/GenBank/DDBJ databases">
        <authorList>
            <consortium name="Lawrence Berkeley National Laboratory"/>
            <person name="Haridas S."/>
            <person name="Hensen N."/>
            <person name="Bonometti L."/>
            <person name="Westerberg I."/>
            <person name="Brannstrom I.O."/>
            <person name="Guillou S."/>
            <person name="Cros-Aarteil S."/>
            <person name="Calhoun S."/>
            <person name="Kuo A."/>
            <person name="Mondo S."/>
            <person name="Pangilinan J."/>
            <person name="Riley R."/>
            <person name="LaButti K."/>
            <person name="Andreopoulos B."/>
            <person name="Lipzen A."/>
            <person name="Chen C."/>
            <person name="Yanf M."/>
            <person name="Daum C."/>
            <person name="Ng V."/>
            <person name="Clum A."/>
            <person name="Steindorff A."/>
            <person name="Ohm R."/>
            <person name="Martin F."/>
            <person name="Silar P."/>
            <person name="Natvig D."/>
            <person name="Lalanne C."/>
            <person name="Gautier V."/>
            <person name="Ament-velasquez S.L."/>
            <person name="Kruys A."/>
            <person name="Hutchinson M.I."/>
            <person name="Powell A.J."/>
            <person name="Barry K."/>
            <person name="Miller A.N."/>
            <person name="Grigoriev I.V."/>
            <person name="Debuchy R."/>
            <person name="Gladieux P."/>
            <person name="Thoren M.H."/>
            <person name="Johannesson H."/>
        </authorList>
    </citation>
    <scope>NUCLEOTIDE SEQUENCE</scope>
    <source>
        <strain evidence="2">CBS 232.78</strain>
    </source>
</reference>
<gene>
    <name evidence="2" type="ORF">B0H63DRAFT_255643</name>
</gene>
<comment type="caution">
    <text evidence="2">The sequence shown here is derived from an EMBL/GenBank/DDBJ whole genome shotgun (WGS) entry which is preliminary data.</text>
</comment>
<feature type="compositionally biased region" description="Low complexity" evidence="1">
    <location>
        <begin position="7"/>
        <end position="21"/>
    </location>
</feature>
<dbReference type="Proteomes" id="UP001285441">
    <property type="component" value="Unassembled WGS sequence"/>
</dbReference>
<feature type="compositionally biased region" description="Low complexity" evidence="1">
    <location>
        <begin position="35"/>
        <end position="52"/>
    </location>
</feature>
<proteinExistence type="predicted"/>
<dbReference type="EMBL" id="JAULSW010000007">
    <property type="protein sequence ID" value="KAK3374704.1"/>
    <property type="molecule type" value="Genomic_DNA"/>
</dbReference>
<evidence type="ECO:0000313" key="2">
    <source>
        <dbReference type="EMBL" id="KAK3374704.1"/>
    </source>
</evidence>
<dbReference type="AlphaFoldDB" id="A0AAE0KDU3"/>